<dbReference type="AlphaFoldDB" id="A0A1Y1ID17"/>
<dbReference type="PANTHER" id="PTHR10984:SF25">
    <property type="entry name" value="ENDOPLASMIC RETICULUM-GOLGI INTERMEDIATE COMPARTMENT PROTEIN 3"/>
    <property type="match status" value="1"/>
</dbReference>
<evidence type="ECO:0000256" key="3">
    <source>
        <dbReference type="ARBA" id="ARBA00022692"/>
    </source>
</evidence>
<dbReference type="InterPro" id="IPR039542">
    <property type="entry name" value="Erv_N"/>
</dbReference>
<dbReference type="STRING" id="105231.A0A1Y1ID17"/>
<feature type="domain" description="Endoplasmic reticulum vesicle transporter N-terminal" evidence="8">
    <location>
        <begin position="8"/>
        <end position="97"/>
    </location>
</feature>
<protein>
    <submittedName>
        <fullName evidence="9">Uncharacterized protein</fullName>
    </submittedName>
</protein>
<feature type="transmembrane region" description="Helical" evidence="6">
    <location>
        <begin position="25"/>
        <end position="44"/>
    </location>
</feature>
<comment type="subcellular location">
    <subcellularLocation>
        <location evidence="1">Membrane</location>
        <topology evidence="1">Multi-pass membrane protein</topology>
    </subcellularLocation>
</comment>
<dbReference type="EMBL" id="DF237212">
    <property type="protein sequence ID" value="GAQ85978.1"/>
    <property type="molecule type" value="Genomic_DNA"/>
</dbReference>
<keyword evidence="4 6" id="KW-1133">Transmembrane helix</keyword>
<dbReference type="Pfam" id="PF07970">
    <property type="entry name" value="COPIIcoated_ERV"/>
    <property type="match status" value="1"/>
</dbReference>
<evidence type="ECO:0000256" key="4">
    <source>
        <dbReference type="ARBA" id="ARBA00022989"/>
    </source>
</evidence>
<name>A0A1Y1ID17_KLENI</name>
<evidence type="ECO:0000259" key="8">
    <source>
        <dbReference type="Pfam" id="PF13850"/>
    </source>
</evidence>
<keyword evidence="5 6" id="KW-0472">Membrane</keyword>
<gene>
    <name evidence="9" type="ORF">KFL_002630210</name>
</gene>
<dbReference type="PANTHER" id="PTHR10984">
    <property type="entry name" value="ENDOPLASMIC RETICULUM-GOLGI INTERMEDIATE COMPARTMENT PROTEIN"/>
    <property type="match status" value="1"/>
</dbReference>
<proteinExistence type="inferred from homology"/>
<dbReference type="OMA" id="IIPAVWF"/>
<dbReference type="InterPro" id="IPR045888">
    <property type="entry name" value="Erv"/>
</dbReference>
<evidence type="ECO:0000256" key="5">
    <source>
        <dbReference type="ARBA" id="ARBA00023136"/>
    </source>
</evidence>
<evidence type="ECO:0000313" key="9">
    <source>
        <dbReference type="EMBL" id="GAQ85978.1"/>
    </source>
</evidence>
<comment type="similarity">
    <text evidence="2">Belongs to the ERGIC family.</text>
</comment>
<dbReference type="OrthoDB" id="270930at2759"/>
<keyword evidence="3 6" id="KW-0812">Transmembrane</keyword>
<dbReference type="GO" id="GO:0030134">
    <property type="term" value="C:COPII-coated ER to Golgi transport vesicle"/>
    <property type="evidence" value="ECO:0000318"/>
    <property type="project" value="GO_Central"/>
</dbReference>
<reference evidence="9 10" key="1">
    <citation type="journal article" date="2014" name="Nat. Commun.">
        <title>Klebsormidium flaccidum genome reveals primary factors for plant terrestrial adaptation.</title>
        <authorList>
            <person name="Hori K."/>
            <person name="Maruyama F."/>
            <person name="Fujisawa T."/>
            <person name="Togashi T."/>
            <person name="Yamamoto N."/>
            <person name="Seo M."/>
            <person name="Sato S."/>
            <person name="Yamada T."/>
            <person name="Mori H."/>
            <person name="Tajima N."/>
            <person name="Moriyama T."/>
            <person name="Ikeuchi M."/>
            <person name="Watanabe M."/>
            <person name="Wada H."/>
            <person name="Kobayashi K."/>
            <person name="Saito M."/>
            <person name="Masuda T."/>
            <person name="Sasaki-Sekimoto Y."/>
            <person name="Mashiguchi K."/>
            <person name="Awai K."/>
            <person name="Shimojima M."/>
            <person name="Masuda S."/>
            <person name="Iwai M."/>
            <person name="Nobusawa T."/>
            <person name="Narise T."/>
            <person name="Kondo S."/>
            <person name="Saito H."/>
            <person name="Sato R."/>
            <person name="Murakawa M."/>
            <person name="Ihara Y."/>
            <person name="Oshima-Yamada Y."/>
            <person name="Ohtaka K."/>
            <person name="Satoh M."/>
            <person name="Sonobe K."/>
            <person name="Ishii M."/>
            <person name="Ohtani R."/>
            <person name="Kanamori-Sato M."/>
            <person name="Honoki R."/>
            <person name="Miyazaki D."/>
            <person name="Mochizuki H."/>
            <person name="Umetsu J."/>
            <person name="Higashi K."/>
            <person name="Shibata D."/>
            <person name="Kamiya Y."/>
            <person name="Sato N."/>
            <person name="Nakamura Y."/>
            <person name="Tabata S."/>
            <person name="Ida S."/>
            <person name="Kurokawa K."/>
            <person name="Ohta H."/>
        </authorList>
    </citation>
    <scope>NUCLEOTIDE SEQUENCE [LARGE SCALE GENOMIC DNA]</scope>
    <source>
        <strain evidence="9 10">NIES-2285</strain>
    </source>
</reference>
<accession>A0A1Y1ID17</accession>
<evidence type="ECO:0000256" key="2">
    <source>
        <dbReference type="ARBA" id="ARBA00005648"/>
    </source>
</evidence>
<evidence type="ECO:0000313" key="10">
    <source>
        <dbReference type="Proteomes" id="UP000054558"/>
    </source>
</evidence>
<organism evidence="9 10">
    <name type="scientific">Klebsormidium nitens</name>
    <name type="common">Green alga</name>
    <name type="synonym">Ulothrix nitens</name>
    <dbReference type="NCBI Taxonomy" id="105231"/>
    <lineage>
        <taxon>Eukaryota</taxon>
        <taxon>Viridiplantae</taxon>
        <taxon>Streptophyta</taxon>
        <taxon>Klebsormidiophyceae</taxon>
        <taxon>Klebsormidiales</taxon>
        <taxon>Klebsormidiaceae</taxon>
        <taxon>Klebsormidium</taxon>
    </lineage>
</organism>
<evidence type="ECO:0000259" key="7">
    <source>
        <dbReference type="Pfam" id="PF07970"/>
    </source>
</evidence>
<sequence>MAFKIAALSRIDAYPRAESHLTQRTISGAAISIMGISLMVLLFVNELQFYMTPYTENEMTVDVKGREKLPIHINITFPSLPCSVLSLDALDMSGKHEVDISNNIWKARLDSQGRPGIWQQVDKLDHADDTAHNEAHAEDTTEHDFALANARRAAQADANKQVEDIKAALANQEGCRVYGHLDVERVAGNFHISVHGQSYYVLGQVFASASTVNVSHHIESVSFGPPIPGTTNPLDGYTRILKTEQESGTFKYFIKVVPTEYFPLKGDHVETNQYSVTEYFMPSSMQPGGLPAVYFLYDLSPIAVKVTERRRNFGHFLTRICAVLGGTFAVTGMIDKWTYKTVQLFTSQRSSGSQ</sequence>
<dbReference type="Pfam" id="PF13850">
    <property type="entry name" value="ERGIC_N"/>
    <property type="match status" value="1"/>
</dbReference>
<dbReference type="Proteomes" id="UP000054558">
    <property type="component" value="Unassembled WGS sequence"/>
</dbReference>
<dbReference type="GO" id="GO:0016020">
    <property type="term" value="C:membrane"/>
    <property type="evidence" value="ECO:0007669"/>
    <property type="project" value="UniProtKB-SubCell"/>
</dbReference>
<keyword evidence="10" id="KW-1185">Reference proteome</keyword>
<feature type="domain" description="Endoplasmic reticulum vesicle transporter C-terminal" evidence="7">
    <location>
        <begin position="144"/>
        <end position="335"/>
    </location>
</feature>
<dbReference type="InterPro" id="IPR012936">
    <property type="entry name" value="Erv_C"/>
</dbReference>
<evidence type="ECO:0000256" key="1">
    <source>
        <dbReference type="ARBA" id="ARBA00004141"/>
    </source>
</evidence>
<dbReference type="GO" id="GO:0005783">
    <property type="term" value="C:endoplasmic reticulum"/>
    <property type="evidence" value="ECO:0000318"/>
    <property type="project" value="GO_Central"/>
</dbReference>
<evidence type="ECO:0000256" key="6">
    <source>
        <dbReference type="SAM" id="Phobius"/>
    </source>
</evidence>